<dbReference type="PANTHER" id="PTHR16524:SF2">
    <property type="entry name" value="CELL DEATH REGULATOR AVEN"/>
    <property type="match status" value="1"/>
</dbReference>
<reference evidence="2 3" key="1">
    <citation type="submission" date="2019-08" db="EMBL/GenBank/DDBJ databases">
        <title>A chromosome-level genome assembly, high-density linkage maps, and genome scans reveal the genomic architecture of hybrid incompatibilities underlying speciation via character displacement in darters (Percidae: Etheostominae).</title>
        <authorList>
            <person name="Moran R.L."/>
            <person name="Catchen J.M."/>
            <person name="Fuller R.C."/>
        </authorList>
    </citation>
    <scope>NUCLEOTIDE SEQUENCE [LARGE SCALE GENOMIC DNA]</scope>
    <source>
        <strain evidence="2">EspeVRDwgs_2016</strain>
        <tissue evidence="2">Muscle</tissue>
    </source>
</reference>
<keyword evidence="3" id="KW-1185">Reference proteome</keyword>
<evidence type="ECO:0000256" key="1">
    <source>
        <dbReference type="SAM" id="MobiDB-lite"/>
    </source>
</evidence>
<feature type="compositionally biased region" description="Acidic residues" evidence="1">
    <location>
        <begin position="122"/>
        <end position="132"/>
    </location>
</feature>
<gene>
    <name evidence="2" type="ORF">FQN60_015565</name>
</gene>
<dbReference type="GO" id="GO:0010972">
    <property type="term" value="P:negative regulation of G2/M transition of mitotic cell cycle"/>
    <property type="evidence" value="ECO:0007669"/>
    <property type="project" value="TreeGrafter"/>
</dbReference>
<protein>
    <submittedName>
        <fullName evidence="2">Uncharacterized protein</fullName>
    </submittedName>
</protein>
<feature type="region of interest" description="Disordered" evidence="1">
    <location>
        <begin position="46"/>
        <end position="156"/>
    </location>
</feature>
<dbReference type="AlphaFoldDB" id="A0A5J5CQ87"/>
<organism evidence="2 3">
    <name type="scientific">Etheostoma spectabile</name>
    <name type="common">orangethroat darter</name>
    <dbReference type="NCBI Taxonomy" id="54343"/>
    <lineage>
        <taxon>Eukaryota</taxon>
        <taxon>Metazoa</taxon>
        <taxon>Chordata</taxon>
        <taxon>Craniata</taxon>
        <taxon>Vertebrata</taxon>
        <taxon>Euteleostomi</taxon>
        <taxon>Actinopterygii</taxon>
        <taxon>Neopterygii</taxon>
        <taxon>Teleostei</taxon>
        <taxon>Neoteleostei</taxon>
        <taxon>Acanthomorphata</taxon>
        <taxon>Eupercaria</taxon>
        <taxon>Perciformes</taxon>
        <taxon>Percoidei</taxon>
        <taxon>Percidae</taxon>
        <taxon>Etheostomatinae</taxon>
        <taxon>Etheostoma</taxon>
    </lineage>
</organism>
<feature type="compositionally biased region" description="Pro residues" evidence="1">
    <location>
        <begin position="79"/>
        <end position="89"/>
    </location>
</feature>
<evidence type="ECO:0000313" key="2">
    <source>
        <dbReference type="EMBL" id="KAA8583019.1"/>
    </source>
</evidence>
<dbReference type="PANTHER" id="PTHR16524">
    <property type="entry name" value="CELL DEATH REGULATOR AVEN"/>
    <property type="match status" value="1"/>
</dbReference>
<feature type="compositionally biased region" description="Basic and acidic residues" evidence="1">
    <location>
        <begin position="57"/>
        <end position="78"/>
    </location>
</feature>
<sequence>MDSSATSQMSSVFVDLPALAQVLQGVPLHQRLDLEAELHQVSTPVELPTVTIAPKPEVPKPEVPKPEVPKPEVPKPEVPKPAPFTPPSAPLIIPSTNQRVPVVPNPASGSDSQVSSSAAAPPEDDDGDEELDQLLGLQKPVSGVSGNQLVRVADEQ</sequence>
<name>A0A5J5CQ87_9PERO</name>
<feature type="non-terminal residue" evidence="2">
    <location>
        <position position="156"/>
    </location>
</feature>
<dbReference type="InterPro" id="IPR026187">
    <property type="entry name" value="Aven"/>
</dbReference>
<dbReference type="Proteomes" id="UP000327493">
    <property type="component" value="Chromosome 18"/>
</dbReference>
<evidence type="ECO:0000313" key="3">
    <source>
        <dbReference type="Proteomes" id="UP000327493"/>
    </source>
</evidence>
<proteinExistence type="predicted"/>
<comment type="caution">
    <text evidence="2">The sequence shown here is derived from an EMBL/GenBank/DDBJ whole genome shotgun (WGS) entry which is preliminary data.</text>
</comment>
<feature type="compositionally biased region" description="Low complexity" evidence="1">
    <location>
        <begin position="107"/>
        <end position="120"/>
    </location>
</feature>
<dbReference type="EMBL" id="VOFY01000018">
    <property type="protein sequence ID" value="KAA8583019.1"/>
    <property type="molecule type" value="Genomic_DNA"/>
</dbReference>
<accession>A0A5J5CQ87</accession>